<keyword evidence="1" id="KW-0812">Transmembrane</keyword>
<accession>A0A428HJW6</accession>
<gene>
    <name evidence="2" type="ORF">D8790_04405</name>
</gene>
<keyword evidence="1" id="KW-0472">Membrane</keyword>
<name>A0A428HJW6_STRCR</name>
<organism evidence="2 3">
    <name type="scientific">Streptococcus cristatus</name>
    <dbReference type="NCBI Taxonomy" id="45634"/>
    <lineage>
        <taxon>Bacteria</taxon>
        <taxon>Bacillati</taxon>
        <taxon>Bacillota</taxon>
        <taxon>Bacilli</taxon>
        <taxon>Lactobacillales</taxon>
        <taxon>Streptococcaceae</taxon>
        <taxon>Streptococcus</taxon>
    </lineage>
</organism>
<keyword evidence="1" id="KW-1133">Transmembrane helix</keyword>
<proteinExistence type="predicted"/>
<evidence type="ECO:0000313" key="2">
    <source>
        <dbReference type="EMBL" id="RSJ96151.1"/>
    </source>
</evidence>
<sequence>MSCFKNFKKWVVKNRGITKISLIFVGISFLPVLYVLVKKFFKEYIVQCERKQDPEYYVKLGEERVYLANLSSAYFENYFPKFLGKVKESNQ</sequence>
<evidence type="ECO:0000313" key="3">
    <source>
        <dbReference type="Proteomes" id="UP000278843"/>
    </source>
</evidence>
<dbReference type="EMBL" id="RJPU01000002">
    <property type="protein sequence ID" value="RSJ96151.1"/>
    <property type="molecule type" value="Genomic_DNA"/>
</dbReference>
<protein>
    <submittedName>
        <fullName evidence="2">Uncharacterized protein</fullName>
    </submittedName>
</protein>
<reference evidence="2 3" key="1">
    <citation type="submission" date="2018-11" db="EMBL/GenBank/DDBJ databases">
        <title>Species Designations Belie Phenotypic and Genotypic Heterogeneity in Oral Streptococci.</title>
        <authorList>
            <person name="Velsko I."/>
        </authorList>
    </citation>
    <scope>NUCLEOTIDE SEQUENCE [LARGE SCALE GENOMIC DNA]</scope>
    <source>
        <strain evidence="2 3">BCC13</strain>
    </source>
</reference>
<evidence type="ECO:0000256" key="1">
    <source>
        <dbReference type="SAM" id="Phobius"/>
    </source>
</evidence>
<comment type="caution">
    <text evidence="2">The sequence shown here is derived from an EMBL/GenBank/DDBJ whole genome shotgun (WGS) entry which is preliminary data.</text>
</comment>
<dbReference type="AlphaFoldDB" id="A0A428HJW6"/>
<feature type="transmembrane region" description="Helical" evidence="1">
    <location>
        <begin position="20"/>
        <end position="37"/>
    </location>
</feature>
<dbReference type="Proteomes" id="UP000278843">
    <property type="component" value="Unassembled WGS sequence"/>
</dbReference>